<keyword evidence="3" id="KW-1185">Reference proteome</keyword>
<accession>A0A397ND25</accession>
<dbReference type="Proteomes" id="UP000266568">
    <property type="component" value="Unassembled WGS sequence"/>
</dbReference>
<organism evidence="2 3">
    <name type="scientific">Hephaestia caeni</name>
    <dbReference type="NCBI Taxonomy" id="645617"/>
    <lineage>
        <taxon>Bacteria</taxon>
        <taxon>Pseudomonadati</taxon>
        <taxon>Pseudomonadota</taxon>
        <taxon>Alphaproteobacteria</taxon>
        <taxon>Sphingomonadales</taxon>
        <taxon>Sphingomonadaceae</taxon>
        <taxon>Hephaestia</taxon>
    </lineage>
</organism>
<gene>
    <name evidence="2" type="ORF">DFR49_4339</name>
</gene>
<keyword evidence="1" id="KW-0812">Transmembrane</keyword>
<dbReference type="AlphaFoldDB" id="A0A397ND25"/>
<evidence type="ECO:0000313" key="3">
    <source>
        <dbReference type="Proteomes" id="UP000266568"/>
    </source>
</evidence>
<dbReference type="EMBL" id="QXDC01000007">
    <property type="protein sequence ID" value="RIA35362.1"/>
    <property type="molecule type" value="Genomic_DNA"/>
</dbReference>
<feature type="transmembrane region" description="Helical" evidence="1">
    <location>
        <begin position="39"/>
        <end position="60"/>
    </location>
</feature>
<sequence length="73" mass="7780">MTDGHQIVMRRSMILWIGTALLIAFNVFAASQHSVALTYAALAATGAFALFGIGFGIWAAHMVTRQPMSGPNT</sequence>
<comment type="caution">
    <text evidence="2">The sequence shown here is derived from an EMBL/GenBank/DDBJ whole genome shotgun (WGS) entry which is preliminary data.</text>
</comment>
<evidence type="ECO:0000313" key="2">
    <source>
        <dbReference type="EMBL" id="RIA35362.1"/>
    </source>
</evidence>
<keyword evidence="1" id="KW-0472">Membrane</keyword>
<name>A0A397ND25_9SPHN</name>
<protein>
    <submittedName>
        <fullName evidence="2">Uncharacterized protein</fullName>
    </submittedName>
</protein>
<proteinExistence type="predicted"/>
<keyword evidence="1" id="KW-1133">Transmembrane helix</keyword>
<evidence type="ECO:0000256" key="1">
    <source>
        <dbReference type="SAM" id="Phobius"/>
    </source>
</evidence>
<dbReference type="RefSeq" id="WP_119037774.1">
    <property type="nucleotide sequence ID" value="NZ_QXDC01000007.1"/>
</dbReference>
<reference evidence="2 3" key="1">
    <citation type="submission" date="2018-08" db="EMBL/GenBank/DDBJ databases">
        <title>Genomic Encyclopedia of Type Strains, Phase IV (KMG-IV): sequencing the most valuable type-strain genomes for metagenomic binning, comparative biology and taxonomic classification.</title>
        <authorList>
            <person name="Goeker M."/>
        </authorList>
    </citation>
    <scope>NUCLEOTIDE SEQUENCE [LARGE SCALE GENOMIC DNA]</scope>
    <source>
        <strain evidence="2 3">DSM 25527</strain>
    </source>
</reference>